<gene>
    <name evidence="1" type="ORF">TKK_002793</name>
</gene>
<evidence type="ECO:0000313" key="1">
    <source>
        <dbReference type="EMBL" id="KAL3404759.1"/>
    </source>
</evidence>
<name>A0ABD2XIT5_9HYME</name>
<proteinExistence type="predicted"/>
<sequence length="178" mass="20367">MDTSDYLFLNQEVCFRDEDEDPLPCPEEYQMVKIFSEDHKIKVQSPERLYEWPQYNEALNTTRTKGSGTAVSGGHQVFKPPKRGEKPRITCFDPQTVSIPLFKEACQGAMLGHLQPVRGRSYLALCGRCRQNIWEVACPAKCDTCEPTLVVHKQEIYSGRVPDANRGRNSHERKIDHV</sequence>
<dbReference type="AlphaFoldDB" id="A0ABD2XIT5"/>
<dbReference type="EMBL" id="JBJJXI010000023">
    <property type="protein sequence ID" value="KAL3404759.1"/>
    <property type="molecule type" value="Genomic_DNA"/>
</dbReference>
<organism evidence="1 2">
    <name type="scientific">Trichogramma kaykai</name>
    <dbReference type="NCBI Taxonomy" id="54128"/>
    <lineage>
        <taxon>Eukaryota</taxon>
        <taxon>Metazoa</taxon>
        <taxon>Ecdysozoa</taxon>
        <taxon>Arthropoda</taxon>
        <taxon>Hexapoda</taxon>
        <taxon>Insecta</taxon>
        <taxon>Pterygota</taxon>
        <taxon>Neoptera</taxon>
        <taxon>Endopterygota</taxon>
        <taxon>Hymenoptera</taxon>
        <taxon>Apocrita</taxon>
        <taxon>Proctotrupomorpha</taxon>
        <taxon>Chalcidoidea</taxon>
        <taxon>Trichogrammatidae</taxon>
        <taxon>Trichogramma</taxon>
    </lineage>
</organism>
<accession>A0ABD2XIT5</accession>
<evidence type="ECO:0000313" key="2">
    <source>
        <dbReference type="Proteomes" id="UP001627154"/>
    </source>
</evidence>
<keyword evidence="2" id="KW-1185">Reference proteome</keyword>
<dbReference type="Proteomes" id="UP001627154">
    <property type="component" value="Unassembled WGS sequence"/>
</dbReference>
<protein>
    <submittedName>
        <fullName evidence="1">Uncharacterized protein</fullName>
    </submittedName>
</protein>
<comment type="caution">
    <text evidence="1">The sequence shown here is derived from an EMBL/GenBank/DDBJ whole genome shotgun (WGS) entry which is preliminary data.</text>
</comment>
<reference evidence="1 2" key="1">
    <citation type="journal article" date="2024" name="bioRxiv">
        <title>A reference genome for Trichogramma kaykai: A tiny desert-dwelling parasitoid wasp with competing sex-ratio distorters.</title>
        <authorList>
            <person name="Culotta J."/>
            <person name="Lindsey A.R."/>
        </authorList>
    </citation>
    <scope>NUCLEOTIDE SEQUENCE [LARGE SCALE GENOMIC DNA]</scope>
    <source>
        <strain evidence="1 2">KSX58</strain>
    </source>
</reference>